<proteinExistence type="predicted"/>
<comment type="caution">
    <text evidence="2">The sequence shown here is derived from an EMBL/GenBank/DDBJ whole genome shotgun (WGS) entry which is preliminary data.</text>
</comment>
<evidence type="ECO:0000256" key="1">
    <source>
        <dbReference type="SAM" id="MobiDB-lite"/>
    </source>
</evidence>
<organism evidence="2 3">
    <name type="scientific">Dreissena polymorpha</name>
    <name type="common">Zebra mussel</name>
    <name type="synonym">Mytilus polymorpha</name>
    <dbReference type="NCBI Taxonomy" id="45954"/>
    <lineage>
        <taxon>Eukaryota</taxon>
        <taxon>Metazoa</taxon>
        <taxon>Spiralia</taxon>
        <taxon>Lophotrochozoa</taxon>
        <taxon>Mollusca</taxon>
        <taxon>Bivalvia</taxon>
        <taxon>Autobranchia</taxon>
        <taxon>Heteroconchia</taxon>
        <taxon>Euheterodonta</taxon>
        <taxon>Imparidentia</taxon>
        <taxon>Neoheterodontei</taxon>
        <taxon>Myida</taxon>
        <taxon>Dreissenoidea</taxon>
        <taxon>Dreissenidae</taxon>
        <taxon>Dreissena</taxon>
    </lineage>
</organism>
<gene>
    <name evidence="2" type="ORF">DPMN_115169</name>
</gene>
<evidence type="ECO:0000313" key="2">
    <source>
        <dbReference type="EMBL" id="KAH3841696.1"/>
    </source>
</evidence>
<reference evidence="2" key="1">
    <citation type="journal article" date="2019" name="bioRxiv">
        <title>The Genome of the Zebra Mussel, Dreissena polymorpha: A Resource for Invasive Species Research.</title>
        <authorList>
            <person name="McCartney M.A."/>
            <person name="Auch B."/>
            <person name="Kono T."/>
            <person name="Mallez S."/>
            <person name="Zhang Y."/>
            <person name="Obille A."/>
            <person name="Becker A."/>
            <person name="Abrahante J.E."/>
            <person name="Garbe J."/>
            <person name="Badalamenti J.P."/>
            <person name="Herman A."/>
            <person name="Mangelson H."/>
            <person name="Liachko I."/>
            <person name="Sullivan S."/>
            <person name="Sone E.D."/>
            <person name="Koren S."/>
            <person name="Silverstein K.A.T."/>
            <person name="Beckman K.B."/>
            <person name="Gohl D.M."/>
        </authorList>
    </citation>
    <scope>NUCLEOTIDE SEQUENCE</scope>
    <source>
        <strain evidence="2">Duluth1</strain>
        <tissue evidence="2">Whole animal</tissue>
    </source>
</reference>
<protein>
    <submittedName>
        <fullName evidence="2">Uncharacterized protein</fullName>
    </submittedName>
</protein>
<dbReference type="Proteomes" id="UP000828390">
    <property type="component" value="Unassembled WGS sequence"/>
</dbReference>
<feature type="region of interest" description="Disordered" evidence="1">
    <location>
        <begin position="35"/>
        <end position="55"/>
    </location>
</feature>
<keyword evidence="3" id="KW-1185">Reference proteome</keyword>
<dbReference type="AlphaFoldDB" id="A0A9D4QS83"/>
<evidence type="ECO:0000313" key="3">
    <source>
        <dbReference type="Proteomes" id="UP000828390"/>
    </source>
</evidence>
<reference evidence="2" key="2">
    <citation type="submission" date="2020-11" db="EMBL/GenBank/DDBJ databases">
        <authorList>
            <person name="McCartney M.A."/>
            <person name="Auch B."/>
            <person name="Kono T."/>
            <person name="Mallez S."/>
            <person name="Becker A."/>
            <person name="Gohl D.M."/>
            <person name="Silverstein K.A.T."/>
            <person name="Koren S."/>
            <person name="Bechman K.B."/>
            <person name="Herman A."/>
            <person name="Abrahante J.E."/>
            <person name="Garbe J."/>
        </authorList>
    </citation>
    <scope>NUCLEOTIDE SEQUENCE</scope>
    <source>
        <strain evidence="2">Duluth1</strain>
        <tissue evidence="2">Whole animal</tissue>
    </source>
</reference>
<name>A0A9D4QS83_DREPO</name>
<accession>A0A9D4QS83</accession>
<sequence length="55" mass="6032">MDRTFQPGQSIAATCNQQGAHTDCQGPTRQIHISHTNMSSTHTILDIHNNGTDKN</sequence>
<dbReference type="EMBL" id="JAIWYP010000004">
    <property type="protein sequence ID" value="KAH3841696.1"/>
    <property type="molecule type" value="Genomic_DNA"/>
</dbReference>